<dbReference type="EMBL" id="JAENGZ010002157">
    <property type="protein sequence ID" value="KAG6944666.1"/>
    <property type="molecule type" value="Genomic_DNA"/>
</dbReference>
<proteinExistence type="predicted"/>
<feature type="region of interest" description="Disordered" evidence="1">
    <location>
        <begin position="1565"/>
        <end position="1628"/>
    </location>
</feature>
<dbReference type="VEuPathDB" id="FungiDB:PC110_g17744"/>
<name>A0A8T1TSH7_9STRA</name>
<comment type="caution">
    <text evidence="2">The sequence shown here is derived from an EMBL/GenBank/DDBJ whole genome shotgun (WGS) entry which is preliminary data.</text>
</comment>
<dbReference type="OrthoDB" id="78439at2759"/>
<dbReference type="Proteomes" id="UP000688947">
    <property type="component" value="Unassembled WGS sequence"/>
</dbReference>
<sequence>MVKQQSQPLDGVATANYFQALQSMEVTFESKNVTADKKYGVRYHVAPVDVKRPDAVKTSTESAFFVEKHHTKIKKASKASPVMEVTEAMLDDENTALLNVIPDRLAEADKKVDGVFKLLENATNPDHISKKAVECPLAFNSALALKMAGSGNEIGELAQLHAISRVFCATQPGNDTTFSAKWKKLMGSAVPSKRREIFKTCAKWWTSSPSIEELSRATKALSMFELALMSMAPIIFTNDHWIQYLTGQPVEWIPAHHTRFLHPNTLLRLLRSDLGSFCMQQWSEVQWQGRLLDDLEALQKLDGNVSVLTVNTNGIKKNGHLFIESMLSNYSMTCVQETKFGDSTHLSNFKFHLDSSFKHKVFVDDPNSQLHRPTRGRSNGVLTVLRSDFPGFDTAVELPSLAVSGRYLVVKVMVESAPIYIHNVYAPVDRQDKQHFFSSLDTEGFEDQATHFVLGDLNTPLDPRLDSSSPDLHYDPGRSSCLEWLAKLGVVDAWRIHYDTKRVFTGPLPRKNRLDYILLSDDFYGRLYDDSKYFLPTHAGDHLAHSVSFRSGEQLHGRGYWKFPRYLLEYPVVVTAIEREADMVLEQLRAATNPGNVWEQWKVSIKTQLQDVQKKLRQQDSQAVEEARVSLDLAAARYRSSSDDSSRELFAEALRNYKETVTRTSQYNQDTAFDFQAANSEKSTKHFFRPLDTSLRRVSIEEVMTPSGSVSTNPHEISLRFLEHWGSEMGDPISPAGRAPPPNDGIQRKLLDSIVCFVSEIDRAILSAPVTTADLTSAIRHMKATSAPGMDGLTAGFYQVAPVVFGECLSIVFNDRLQCGVLLPTSTFFADDSTLLSSSITNLQAQLELVDEYCRGSGAKLNLSKSMLLALNRNHDCPLLPGVHVLGRTETVKYLGIPFSQSSVDDNIVEFLEQRFYDGFKAWYRRARTLRGRLLVAQTMVLSRLWHYTQHVSVPTAVVKRWQSMLNRFVLSRKHDREASHIQLIPREFLFQRRSDGGLGIPSLEAHLKRQRLQLVLQFMTAAKDANVRNWTTASTELLKLVLPRTGGSNALDFLTISPLRHGDMIKWRLTSSWWRATWIWWYKIHWEITWHDLPSDERAWYGLRQPIWFHSDAALHYEQAARTHTSSAYRRCIGMVPEPQRSFRLHVSRVFGVKSLADFMCEGCAWPSQQDFVQRHLDFTLVSTTPGQQVKWLRVLYKEATQIVERLGERELVLQTPRAARRMIPHLGCKSGVKVCLIPAIPRSALLRIVWTPALPTKPHPMTVHSQRADEEQIKSFVKYGKHLRKILLPIFADLQFRLAFRLLPVRARFWFLEAVHPRIQYCVREECDAIETEEHLFFECTLAAQLWGHLTQLVSPFFRVRPTWHDIALATKTRVRDEWEECEEVVHDAWHTLRAVTLHFIWTDRNRCLFDGRQPTPSLPALQVVFTTFAAHIRFFERRLYESEDKLALAKVVRAMKSQPAFGRFTDLHPGITVSAKLTNLMTQNINLSNSMVCYLGGFFSECCPPRVRSAHFRICRLQLKQLKRRPQQLKMAPEQVPALLPTEALLAGLKLGSPLRTVLSLAAPERGTGGMSPEVGPFESRPEEGDGLEAASGNSESSSMDTGSASNTENLASTDLSELLPESQG</sequence>
<evidence type="ECO:0000313" key="3">
    <source>
        <dbReference type="Proteomes" id="UP000688947"/>
    </source>
</evidence>
<dbReference type="PANTHER" id="PTHR33116">
    <property type="entry name" value="REVERSE TRANSCRIPTASE ZINC-BINDING DOMAIN-CONTAINING PROTEIN-RELATED-RELATED"/>
    <property type="match status" value="1"/>
</dbReference>
<evidence type="ECO:0000313" key="2">
    <source>
        <dbReference type="EMBL" id="KAG6944666.1"/>
    </source>
</evidence>
<reference evidence="2" key="1">
    <citation type="submission" date="2021-01" db="EMBL/GenBank/DDBJ databases">
        <title>Phytophthora aleatoria, a newly-described species from Pinus radiata is distinct from Phytophthora cactorum isolates based on comparative genomics.</title>
        <authorList>
            <person name="Mcdougal R."/>
            <person name="Panda P."/>
            <person name="Williams N."/>
            <person name="Studholme D.J."/>
        </authorList>
    </citation>
    <scope>NUCLEOTIDE SEQUENCE</scope>
    <source>
        <strain evidence="2">NZFS 3830</strain>
    </source>
</reference>
<organism evidence="2 3">
    <name type="scientific">Phytophthora cactorum</name>
    <dbReference type="NCBI Taxonomy" id="29920"/>
    <lineage>
        <taxon>Eukaryota</taxon>
        <taxon>Sar</taxon>
        <taxon>Stramenopiles</taxon>
        <taxon>Oomycota</taxon>
        <taxon>Peronosporomycetes</taxon>
        <taxon>Peronosporales</taxon>
        <taxon>Peronosporaceae</taxon>
        <taxon>Phytophthora</taxon>
    </lineage>
</organism>
<feature type="non-terminal residue" evidence="2">
    <location>
        <position position="1"/>
    </location>
</feature>
<feature type="compositionally biased region" description="Polar residues" evidence="1">
    <location>
        <begin position="1595"/>
        <end position="1619"/>
    </location>
</feature>
<gene>
    <name evidence="2" type="ORF">JG687_00017731</name>
</gene>
<accession>A0A8T1TSH7</accession>
<protein>
    <recommendedName>
        <fullName evidence="4">Reverse transcriptase domain-containing protein</fullName>
    </recommendedName>
</protein>
<evidence type="ECO:0008006" key="4">
    <source>
        <dbReference type="Google" id="ProtNLM"/>
    </source>
</evidence>
<evidence type="ECO:0000256" key="1">
    <source>
        <dbReference type="SAM" id="MobiDB-lite"/>
    </source>
</evidence>
<dbReference type="PANTHER" id="PTHR33116:SF86">
    <property type="entry name" value="REVERSE TRANSCRIPTASE DOMAIN-CONTAINING PROTEIN"/>
    <property type="match status" value="1"/>
</dbReference>